<dbReference type="InterPro" id="IPR040023">
    <property type="entry name" value="WBP4"/>
</dbReference>
<feature type="compositionally biased region" description="Polar residues" evidence="7">
    <location>
        <begin position="111"/>
        <end position="123"/>
    </location>
</feature>
<dbReference type="EMBL" id="SGPK01000102">
    <property type="protein sequence ID" value="THH08383.1"/>
    <property type="molecule type" value="Genomic_DNA"/>
</dbReference>
<dbReference type="GO" id="GO:0000398">
    <property type="term" value="P:mRNA splicing, via spliceosome"/>
    <property type="evidence" value="ECO:0007669"/>
    <property type="project" value="InterPro"/>
</dbReference>
<dbReference type="PANTHER" id="PTHR13173">
    <property type="entry name" value="WW DOMAIN BINDING PROTEIN 4"/>
    <property type="match status" value="1"/>
</dbReference>
<dbReference type="OrthoDB" id="191651at2759"/>
<dbReference type="GO" id="GO:0071011">
    <property type="term" value="C:precatalytic spliceosome"/>
    <property type="evidence" value="ECO:0007669"/>
    <property type="project" value="TreeGrafter"/>
</dbReference>
<keyword evidence="5" id="KW-0539">Nucleus</keyword>
<dbReference type="PROSITE" id="PS50171">
    <property type="entry name" value="ZF_MATRIN"/>
    <property type="match status" value="1"/>
</dbReference>
<protein>
    <recommendedName>
        <fullName evidence="8">Matrin-type domain-containing protein</fullName>
    </recommendedName>
</protein>
<dbReference type="InterPro" id="IPR013085">
    <property type="entry name" value="U1-CZ_Znf_C2H2"/>
</dbReference>
<proteinExistence type="predicted"/>
<evidence type="ECO:0000256" key="2">
    <source>
        <dbReference type="ARBA" id="ARBA00022723"/>
    </source>
</evidence>
<accession>A0A4V3XD55</accession>
<feature type="region of interest" description="Disordered" evidence="7">
    <location>
        <begin position="349"/>
        <end position="378"/>
    </location>
</feature>
<evidence type="ECO:0000313" key="9">
    <source>
        <dbReference type="EMBL" id="THH08383.1"/>
    </source>
</evidence>
<dbReference type="InterPro" id="IPR036236">
    <property type="entry name" value="Znf_C2H2_sf"/>
</dbReference>
<dbReference type="PANTHER" id="PTHR13173:SF10">
    <property type="entry name" value="WW DOMAIN-BINDING PROTEIN 4"/>
    <property type="match status" value="1"/>
</dbReference>
<evidence type="ECO:0000256" key="3">
    <source>
        <dbReference type="ARBA" id="ARBA00022771"/>
    </source>
</evidence>
<keyword evidence="3" id="KW-0863">Zinc-finger</keyword>
<keyword evidence="10" id="KW-1185">Reference proteome</keyword>
<evidence type="ECO:0000256" key="6">
    <source>
        <dbReference type="SAM" id="Coils"/>
    </source>
</evidence>
<dbReference type="InterPro" id="IPR000690">
    <property type="entry name" value="Matrin/U1-C_Znf_C2H2"/>
</dbReference>
<evidence type="ECO:0000259" key="8">
    <source>
        <dbReference type="PROSITE" id="PS50171"/>
    </source>
</evidence>
<reference evidence="9 10" key="1">
    <citation type="submission" date="2019-02" db="EMBL/GenBank/DDBJ databases">
        <title>Genome sequencing of the rare red list fungi Phellinidium pouzarii.</title>
        <authorList>
            <person name="Buettner E."/>
            <person name="Kellner H."/>
        </authorList>
    </citation>
    <scope>NUCLEOTIDE SEQUENCE [LARGE SCALE GENOMIC DNA]</scope>
    <source>
        <strain evidence="9 10">DSM 108285</strain>
    </source>
</reference>
<keyword evidence="2" id="KW-0479">Metal-binding</keyword>
<evidence type="ECO:0000256" key="5">
    <source>
        <dbReference type="ARBA" id="ARBA00023242"/>
    </source>
</evidence>
<dbReference type="Proteomes" id="UP000308199">
    <property type="component" value="Unassembled WGS sequence"/>
</dbReference>
<comment type="subcellular location">
    <subcellularLocation>
        <location evidence="1">Nucleus</location>
    </subcellularLocation>
</comment>
<evidence type="ECO:0000313" key="10">
    <source>
        <dbReference type="Proteomes" id="UP000308199"/>
    </source>
</evidence>
<feature type="compositionally biased region" description="Basic and acidic residues" evidence="7">
    <location>
        <begin position="288"/>
        <end position="311"/>
    </location>
</feature>
<sequence>MSEYWVSHKKYFCKYCAIYISDDAPSRRQHETGLRHKGNTERFVRNLYKQGERRKKDLEEEKREMARVEQAANAALAVDISLGHASGASSSRLSQPSPSAPSSKKPERPTSAWSNYSTAQSLGYTDPDEERLSLEMERRRAQGVVGAWETVAPPPPPLPGAETGTKVEEDSKEGIFSNSTPQKCEAASVLDDDDDDDGRRFKLRKRKVGAGLADIWDPGDISIKVKSKIEKDALPSSIKVNSEGAALSMSASSGDDKQTQHRPAGETPKWKPMGWKRAAVTQPNSQVEVKKETDEQERRPQNDDPPNKEELAPVLIESGIPTLRQPDDHFATQENAAVGAGTMDLETKERKIAVPLTPKPIGPVFRKRKIPIDDRGRR</sequence>
<feature type="domain" description="Matrin-type" evidence="8">
    <location>
        <begin position="11"/>
        <end position="42"/>
    </location>
</feature>
<dbReference type="AlphaFoldDB" id="A0A4V3XD55"/>
<evidence type="ECO:0000256" key="4">
    <source>
        <dbReference type="ARBA" id="ARBA00022833"/>
    </source>
</evidence>
<evidence type="ECO:0000256" key="7">
    <source>
        <dbReference type="SAM" id="MobiDB-lite"/>
    </source>
</evidence>
<dbReference type="Pfam" id="PF06220">
    <property type="entry name" value="zf-U1"/>
    <property type="match status" value="1"/>
</dbReference>
<organism evidence="9 10">
    <name type="scientific">Phellinidium pouzarii</name>
    <dbReference type="NCBI Taxonomy" id="167371"/>
    <lineage>
        <taxon>Eukaryota</taxon>
        <taxon>Fungi</taxon>
        <taxon>Dikarya</taxon>
        <taxon>Basidiomycota</taxon>
        <taxon>Agaricomycotina</taxon>
        <taxon>Agaricomycetes</taxon>
        <taxon>Hymenochaetales</taxon>
        <taxon>Hymenochaetaceae</taxon>
        <taxon>Phellinidium</taxon>
    </lineage>
</organism>
<feature type="region of interest" description="Disordered" evidence="7">
    <location>
        <begin position="86"/>
        <end position="126"/>
    </location>
</feature>
<keyword evidence="4" id="KW-0862">Zinc</keyword>
<feature type="region of interest" description="Disordered" evidence="7">
    <location>
        <begin position="146"/>
        <end position="198"/>
    </location>
</feature>
<dbReference type="GO" id="GO:0008270">
    <property type="term" value="F:zinc ion binding"/>
    <property type="evidence" value="ECO:0007669"/>
    <property type="project" value="UniProtKB-KW"/>
</dbReference>
<dbReference type="SMART" id="SM00451">
    <property type="entry name" value="ZnF_U1"/>
    <property type="match status" value="1"/>
</dbReference>
<comment type="caution">
    <text evidence="9">The sequence shown here is derived from an EMBL/GenBank/DDBJ whole genome shotgun (WGS) entry which is preliminary data.</text>
</comment>
<dbReference type="SUPFAM" id="SSF57667">
    <property type="entry name" value="beta-beta-alpha zinc fingers"/>
    <property type="match status" value="1"/>
</dbReference>
<name>A0A4V3XD55_9AGAM</name>
<dbReference type="Gene3D" id="3.30.160.60">
    <property type="entry name" value="Classic Zinc Finger"/>
    <property type="match status" value="1"/>
</dbReference>
<evidence type="ECO:0000256" key="1">
    <source>
        <dbReference type="ARBA" id="ARBA00004123"/>
    </source>
</evidence>
<feature type="coiled-coil region" evidence="6">
    <location>
        <begin position="41"/>
        <end position="78"/>
    </location>
</feature>
<gene>
    <name evidence="9" type="ORF">EW145_g2747</name>
</gene>
<feature type="region of interest" description="Disordered" evidence="7">
    <location>
        <begin position="244"/>
        <end position="313"/>
    </location>
</feature>
<keyword evidence="6" id="KW-0175">Coiled coil</keyword>
<feature type="compositionally biased region" description="Low complexity" evidence="7">
    <location>
        <begin position="86"/>
        <end position="103"/>
    </location>
</feature>
<dbReference type="GO" id="GO:0003723">
    <property type="term" value="F:RNA binding"/>
    <property type="evidence" value="ECO:0007669"/>
    <property type="project" value="TreeGrafter"/>
</dbReference>
<dbReference type="InterPro" id="IPR003604">
    <property type="entry name" value="Matrin/U1-like-C_Znf_C2H2"/>
</dbReference>